<dbReference type="InterPro" id="IPR002326">
    <property type="entry name" value="Cyt_c1"/>
</dbReference>
<comment type="subcellular location">
    <subcellularLocation>
        <location evidence="1">Membrane</location>
    </subcellularLocation>
</comment>
<evidence type="ECO:0000256" key="10">
    <source>
        <dbReference type="SAM" id="SignalP"/>
    </source>
</evidence>
<keyword evidence="6 8" id="KW-0408">Iron</keyword>
<evidence type="ECO:0000313" key="12">
    <source>
        <dbReference type="Proteomes" id="UP000316905"/>
    </source>
</evidence>
<dbReference type="Gene3D" id="1.10.760.10">
    <property type="entry name" value="Cytochrome c-like domain"/>
    <property type="match status" value="1"/>
</dbReference>
<feature type="chain" id="PRO_5022077972" evidence="10">
    <location>
        <begin position="23"/>
        <end position="240"/>
    </location>
</feature>
<organism evidence="11 12">
    <name type="scientific">Pseudomonas duriflava</name>
    <dbReference type="NCBI Taxonomy" id="459528"/>
    <lineage>
        <taxon>Bacteria</taxon>
        <taxon>Pseudomonadati</taxon>
        <taxon>Pseudomonadota</taxon>
        <taxon>Gammaproteobacteria</taxon>
        <taxon>Pseudomonadales</taxon>
        <taxon>Pseudomonadaceae</taxon>
        <taxon>Pseudomonas</taxon>
    </lineage>
</organism>
<dbReference type="GO" id="GO:0020037">
    <property type="term" value="F:heme binding"/>
    <property type="evidence" value="ECO:0007669"/>
    <property type="project" value="InterPro"/>
</dbReference>
<dbReference type="PANTHER" id="PTHR10266">
    <property type="entry name" value="CYTOCHROME C1"/>
    <property type="match status" value="1"/>
</dbReference>
<dbReference type="EMBL" id="VLKY01000004">
    <property type="protein sequence ID" value="TWI55421.1"/>
    <property type="molecule type" value="Genomic_DNA"/>
</dbReference>
<comment type="cofactor">
    <cofactor evidence="8">
        <name>heme c</name>
        <dbReference type="ChEBI" id="CHEBI:61717"/>
    </cofactor>
    <text evidence="8">Binds 1 heme c group covalently per subunit.</text>
</comment>
<feature type="binding site" description="covalent" evidence="8">
    <location>
        <position position="46"/>
    </location>
    <ligand>
        <name>heme c</name>
        <dbReference type="ChEBI" id="CHEBI:61717"/>
    </ligand>
</feature>
<keyword evidence="3 9" id="KW-0812">Transmembrane</keyword>
<keyword evidence="5 9" id="KW-1133">Transmembrane helix</keyword>
<dbReference type="Proteomes" id="UP000316905">
    <property type="component" value="Unassembled WGS sequence"/>
</dbReference>
<evidence type="ECO:0000256" key="3">
    <source>
        <dbReference type="ARBA" id="ARBA00022692"/>
    </source>
</evidence>
<reference evidence="11 12" key="1">
    <citation type="journal article" date="2015" name="Stand. Genomic Sci.">
        <title>Genomic Encyclopedia of Bacterial and Archaeal Type Strains, Phase III: the genomes of soil and plant-associated and newly described type strains.</title>
        <authorList>
            <person name="Whitman W.B."/>
            <person name="Woyke T."/>
            <person name="Klenk H.P."/>
            <person name="Zhou Y."/>
            <person name="Lilburn T.G."/>
            <person name="Beck B.J."/>
            <person name="De Vos P."/>
            <person name="Vandamme P."/>
            <person name="Eisen J.A."/>
            <person name="Garrity G."/>
            <person name="Hugenholtz P."/>
            <person name="Kyrpides N.C."/>
        </authorList>
    </citation>
    <scope>NUCLEOTIDE SEQUENCE [LARGE SCALE GENOMIC DNA]</scope>
    <source>
        <strain evidence="11 12">CGMCC 1.6858</strain>
    </source>
</reference>
<keyword evidence="2 8" id="KW-0349">Heme</keyword>
<keyword evidence="7 9" id="KW-0472">Membrane</keyword>
<dbReference type="OrthoDB" id="9798864at2"/>
<dbReference type="AlphaFoldDB" id="A0A562QFA8"/>
<protein>
    <submittedName>
        <fullName evidence="11">Ubiquinol-cytochrome c reductase cytochrome c1 subunit</fullName>
    </submittedName>
</protein>
<dbReference type="GO" id="GO:0016020">
    <property type="term" value="C:membrane"/>
    <property type="evidence" value="ECO:0007669"/>
    <property type="project" value="UniProtKB-SubCell"/>
</dbReference>
<accession>A0A562QFA8</accession>
<evidence type="ECO:0000256" key="8">
    <source>
        <dbReference type="PIRSR" id="PIRSR602326-1"/>
    </source>
</evidence>
<feature type="binding site" description="covalent" evidence="8">
    <location>
        <position position="43"/>
    </location>
    <ligand>
        <name>heme c</name>
        <dbReference type="ChEBI" id="CHEBI:61717"/>
    </ligand>
</feature>
<gene>
    <name evidence="11" type="ORF">IQ22_01343</name>
</gene>
<evidence type="ECO:0000313" key="11">
    <source>
        <dbReference type="EMBL" id="TWI55421.1"/>
    </source>
</evidence>
<evidence type="ECO:0000256" key="6">
    <source>
        <dbReference type="ARBA" id="ARBA00023004"/>
    </source>
</evidence>
<evidence type="ECO:0000256" key="5">
    <source>
        <dbReference type="ARBA" id="ARBA00022989"/>
    </source>
</evidence>
<dbReference type="Pfam" id="PF02167">
    <property type="entry name" value="Cytochrom_C1"/>
    <property type="match status" value="1"/>
</dbReference>
<dbReference type="GO" id="GO:0009055">
    <property type="term" value="F:electron transfer activity"/>
    <property type="evidence" value="ECO:0007669"/>
    <property type="project" value="InterPro"/>
</dbReference>
<dbReference type="GO" id="GO:0046872">
    <property type="term" value="F:metal ion binding"/>
    <property type="evidence" value="ECO:0007669"/>
    <property type="project" value="UniProtKB-KW"/>
</dbReference>
<keyword evidence="12" id="KW-1185">Reference proteome</keyword>
<name>A0A562QFA8_9PSED</name>
<dbReference type="RefSeq" id="WP_145139902.1">
    <property type="nucleotide sequence ID" value="NZ_VLKY01000004.1"/>
</dbReference>
<evidence type="ECO:0000256" key="4">
    <source>
        <dbReference type="ARBA" id="ARBA00022723"/>
    </source>
</evidence>
<dbReference type="PANTHER" id="PTHR10266:SF3">
    <property type="entry name" value="CYTOCHROME C1, HEME PROTEIN, MITOCHONDRIAL"/>
    <property type="match status" value="1"/>
</dbReference>
<evidence type="ECO:0000256" key="2">
    <source>
        <dbReference type="ARBA" id="ARBA00022617"/>
    </source>
</evidence>
<comment type="caution">
    <text evidence="11">The sequence shown here is derived from an EMBL/GenBank/DDBJ whole genome shotgun (WGS) entry which is preliminary data.</text>
</comment>
<dbReference type="SUPFAM" id="SSF46626">
    <property type="entry name" value="Cytochrome c"/>
    <property type="match status" value="1"/>
</dbReference>
<proteinExistence type="predicted"/>
<keyword evidence="10" id="KW-0732">Signal</keyword>
<evidence type="ECO:0000256" key="7">
    <source>
        <dbReference type="ARBA" id="ARBA00023136"/>
    </source>
</evidence>
<sequence>MARGVAVLVLTLLSVLKAFGQAQIGPSEQAALQAGARTFVNYCMGCHSLQYQRYERVAKDLGIPEDLLKGRLILAGEVGDAMRAAMDPRDAKRWFGVVPPDLTLVARVRGEQWLHDYLQGFYEDPSRPWGVDNIMFPGVAMPNVLAPLQGRQVLICSERKEGAGKELKSQSCNQLKHLPATGSLSEQQFGETVDNLVSFLAYSANPNKYQARQIGVYVLLYLSVLFVLVYLLKREYWKNV</sequence>
<evidence type="ECO:0000256" key="9">
    <source>
        <dbReference type="SAM" id="Phobius"/>
    </source>
</evidence>
<feature type="transmembrane region" description="Helical" evidence="9">
    <location>
        <begin position="214"/>
        <end position="232"/>
    </location>
</feature>
<feature type="signal peptide" evidence="10">
    <location>
        <begin position="1"/>
        <end position="22"/>
    </location>
</feature>
<evidence type="ECO:0000256" key="1">
    <source>
        <dbReference type="ARBA" id="ARBA00004370"/>
    </source>
</evidence>
<dbReference type="InterPro" id="IPR036909">
    <property type="entry name" value="Cyt_c-like_dom_sf"/>
</dbReference>
<feature type="binding site" description="covalent" evidence="8">
    <location>
        <position position="47"/>
    </location>
    <ligand>
        <name>heme c</name>
        <dbReference type="ChEBI" id="CHEBI:61717"/>
    </ligand>
</feature>
<keyword evidence="4 8" id="KW-0479">Metal-binding</keyword>